<feature type="domain" description="DUF6671" evidence="1">
    <location>
        <begin position="59"/>
        <end position="268"/>
    </location>
</feature>
<dbReference type="Proteomes" id="UP000294829">
    <property type="component" value="Unassembled WGS sequence"/>
</dbReference>
<dbReference type="Pfam" id="PF20376">
    <property type="entry name" value="DUF6671"/>
    <property type="match status" value="1"/>
</dbReference>
<evidence type="ECO:0000313" key="2">
    <source>
        <dbReference type="EMBL" id="TDK63739.1"/>
    </source>
</evidence>
<gene>
    <name evidence="2" type="ORF">E2I14_14305</name>
</gene>
<proteinExistence type="predicted"/>
<dbReference type="AlphaFoldDB" id="A0A4V3AU99"/>
<comment type="caution">
    <text evidence="2">The sequence shown here is derived from an EMBL/GenBank/DDBJ whole genome shotgun (WGS) entry which is preliminary data.</text>
</comment>
<evidence type="ECO:0000313" key="3">
    <source>
        <dbReference type="Proteomes" id="UP000294829"/>
    </source>
</evidence>
<protein>
    <recommendedName>
        <fullName evidence="1">DUF6671 domain-containing protein</fullName>
    </recommendedName>
</protein>
<organism evidence="2 3">
    <name type="scientific">Sapientia aquatica</name>
    <dbReference type="NCBI Taxonomy" id="1549640"/>
    <lineage>
        <taxon>Bacteria</taxon>
        <taxon>Pseudomonadati</taxon>
        <taxon>Pseudomonadota</taxon>
        <taxon>Betaproteobacteria</taxon>
        <taxon>Burkholderiales</taxon>
        <taxon>Oxalobacteraceae</taxon>
        <taxon>Sapientia</taxon>
    </lineage>
</organism>
<dbReference type="InterPro" id="IPR046612">
    <property type="entry name" value="DUF6671"/>
</dbReference>
<accession>A0A4V3AU99</accession>
<dbReference type="OrthoDB" id="9793837at2"/>
<dbReference type="RefSeq" id="WP_133329706.1">
    <property type="nucleotide sequence ID" value="NZ_SMYL01000008.1"/>
</dbReference>
<name>A0A4V3AU99_9BURK</name>
<keyword evidence="3" id="KW-1185">Reference proteome</keyword>
<evidence type="ECO:0000259" key="1">
    <source>
        <dbReference type="Pfam" id="PF20376"/>
    </source>
</evidence>
<sequence>MDNITLLTKHHKAAVLETALAESGFTLTTIDAFDTDQLGTFTGEQQRTKSQLNTALQKAQLGAQLGNTRYGLGSEGSFGPDPFIGMTPWNIEVLAWWDAQTEHAVYAMIQGPETNYSQKSVSSIDEAKQFLAQVKFPEHGIIIGTNNDSYFNKDVQTLEMALEILQPLLAVAPVWLETDMRAHRNPTRMRMIGKCALKLAHNLKCLCPMCTQRGFVASAQIPGAICESCGAETRYPRAELLSCSACGHKEERLLNSFAPANRCDFCNP</sequence>
<reference evidence="2 3" key="1">
    <citation type="submission" date="2019-03" db="EMBL/GenBank/DDBJ databases">
        <title>Sapientia aquatica gen. nov., sp. nov., isolated from a crater lake.</title>
        <authorList>
            <person name="Felfoldi T."/>
            <person name="Szabo A."/>
            <person name="Toth E."/>
            <person name="Schumann P."/>
            <person name="Keki Z."/>
            <person name="Marialigeti K."/>
            <person name="Mathe I."/>
        </authorList>
    </citation>
    <scope>NUCLEOTIDE SEQUENCE [LARGE SCALE GENOMIC DNA]</scope>
    <source>
        <strain evidence="2 3">SA-152</strain>
    </source>
</reference>
<dbReference type="EMBL" id="SMYL01000008">
    <property type="protein sequence ID" value="TDK63739.1"/>
    <property type="molecule type" value="Genomic_DNA"/>
</dbReference>